<dbReference type="GO" id="GO:0008360">
    <property type="term" value="P:regulation of cell shape"/>
    <property type="evidence" value="ECO:0007669"/>
    <property type="project" value="UniProtKB-KW"/>
</dbReference>
<evidence type="ECO:0000256" key="16">
    <source>
        <dbReference type="ARBA" id="ARBA00023306"/>
    </source>
</evidence>
<evidence type="ECO:0000256" key="18">
    <source>
        <dbReference type="ARBA" id="ARBA00031026"/>
    </source>
</evidence>
<dbReference type="RefSeq" id="WP_011520672.1">
    <property type="nucleotide sequence ID" value="NC_007984.1"/>
</dbReference>
<evidence type="ECO:0000256" key="10">
    <source>
        <dbReference type="ARBA" id="ARBA00022630"/>
    </source>
</evidence>
<dbReference type="InterPro" id="IPR011601">
    <property type="entry name" value="MurB_C"/>
</dbReference>
<dbReference type="STRING" id="374463.BCI_0504"/>
<evidence type="ECO:0000256" key="15">
    <source>
        <dbReference type="ARBA" id="ARBA00023002"/>
    </source>
</evidence>
<keyword evidence="23" id="KW-1185">Reference proteome</keyword>
<dbReference type="GO" id="GO:0005829">
    <property type="term" value="C:cytosol"/>
    <property type="evidence" value="ECO:0007669"/>
    <property type="project" value="TreeGrafter"/>
</dbReference>
<dbReference type="InterPro" id="IPR016169">
    <property type="entry name" value="FAD-bd_PCMH_sub2"/>
</dbReference>
<evidence type="ECO:0000313" key="22">
    <source>
        <dbReference type="EMBL" id="ABF14219.1"/>
    </source>
</evidence>
<sequence>MCVTLKSLNTFGLNVNAHKIVIAHNEFDLLLLWKQSVQLNRPVLLLGRGSNVLFLEHYAGTVLLNRIRGISIREDDEAWYLHVGAGELWHDLVVYTLKKKIPGLENLALIPGYIGSASIHNIGAYGVELKNICEYVDVLQLDNGEKHRFSAVDCQFSYRNSIFKQYYRENYAIVAIGLRCKKSWQPVLNYGDLKYLDASYVTPYEIFNLVCTLRKNKLPDITKFGNAGSFFKNPIVDANILSKLQANYPNIPYYPQNNGQVKIYAGWLIDYCNLKGYTLGNVAVYEKQALILINIGYASGIEVAALAKYVRYKVAEKFAIWLEPEVRFIGAQGEINAVTALS</sequence>
<dbReference type="PROSITE" id="PS51387">
    <property type="entry name" value="FAD_PCMH"/>
    <property type="match status" value="1"/>
</dbReference>
<dbReference type="GO" id="GO:0051301">
    <property type="term" value="P:cell division"/>
    <property type="evidence" value="ECO:0007669"/>
    <property type="project" value="UniProtKB-KW"/>
</dbReference>
<comment type="pathway">
    <text evidence="4 20">Cell wall biogenesis; peptidoglycan biosynthesis.</text>
</comment>
<dbReference type="Gene3D" id="3.30.43.10">
    <property type="entry name" value="Uridine Diphospho-n-acetylenolpyruvylglucosamine Reductase, domain 2"/>
    <property type="match status" value="1"/>
</dbReference>
<dbReference type="NCBIfam" id="NF000755">
    <property type="entry name" value="PRK00046.1"/>
    <property type="match status" value="1"/>
</dbReference>
<dbReference type="EMBL" id="CP000238">
    <property type="protein sequence ID" value="ABF14219.1"/>
    <property type="molecule type" value="Genomic_DNA"/>
</dbReference>
<dbReference type="Proteomes" id="UP000002427">
    <property type="component" value="Chromosome"/>
</dbReference>
<keyword evidence="10 20" id="KW-0285">Flavoprotein</keyword>
<dbReference type="GO" id="GO:0071555">
    <property type="term" value="P:cell wall organization"/>
    <property type="evidence" value="ECO:0007669"/>
    <property type="project" value="UniProtKB-KW"/>
</dbReference>
<keyword evidence="8 20" id="KW-0963">Cytoplasm</keyword>
<evidence type="ECO:0000256" key="12">
    <source>
        <dbReference type="ARBA" id="ARBA00022857"/>
    </source>
</evidence>
<keyword evidence="9 20" id="KW-0132">Cell division</keyword>
<comment type="similarity">
    <text evidence="5 20">Belongs to the MurB family.</text>
</comment>
<evidence type="ECO:0000256" key="19">
    <source>
        <dbReference type="ARBA" id="ARBA00048914"/>
    </source>
</evidence>
<dbReference type="EC" id="1.3.1.98" evidence="6 20"/>
<evidence type="ECO:0000256" key="5">
    <source>
        <dbReference type="ARBA" id="ARBA00010485"/>
    </source>
</evidence>
<dbReference type="InterPro" id="IPR036318">
    <property type="entry name" value="FAD-bd_PCMH-like_sf"/>
</dbReference>
<comment type="subcellular location">
    <subcellularLocation>
        <location evidence="3 20">Cytoplasm</location>
    </subcellularLocation>
</comment>
<reference evidence="22 23" key="1">
    <citation type="journal article" date="2006" name="PLoS Biol.">
        <title>Metabolic complementarity and genomics of the dual bacterial symbiosis of sharpshooters.</title>
        <authorList>
            <person name="Wu D."/>
            <person name="Daugherty S.C."/>
            <person name="Van Aken S.E."/>
            <person name="Pai G.H."/>
            <person name="Watkins K.L."/>
            <person name="Khouri H."/>
            <person name="Tallon L.J."/>
            <person name="Zaborsky J.M."/>
            <person name="Dunbar H.E."/>
            <person name="Tran P.L."/>
            <person name="Moran N.A."/>
            <person name="Eisen J.A."/>
        </authorList>
    </citation>
    <scope>NUCLEOTIDE SEQUENCE [LARGE SCALE GENOMIC DNA]</scope>
    <source>
        <strain evidence="22">Hc</strain>
    </source>
</reference>
<feature type="active site" evidence="20">
    <location>
        <position position="159"/>
    </location>
</feature>
<evidence type="ECO:0000259" key="21">
    <source>
        <dbReference type="PROSITE" id="PS51387"/>
    </source>
</evidence>
<comment type="catalytic activity">
    <reaction evidence="19 20">
        <text>UDP-N-acetyl-alpha-D-muramate + NADP(+) = UDP-N-acetyl-3-O-(1-carboxyvinyl)-alpha-D-glucosamine + NADPH + H(+)</text>
        <dbReference type="Rhea" id="RHEA:12248"/>
        <dbReference type="ChEBI" id="CHEBI:15378"/>
        <dbReference type="ChEBI" id="CHEBI:57783"/>
        <dbReference type="ChEBI" id="CHEBI:58349"/>
        <dbReference type="ChEBI" id="CHEBI:68483"/>
        <dbReference type="ChEBI" id="CHEBI:70757"/>
        <dbReference type="EC" id="1.3.1.98"/>
    </reaction>
</comment>
<feature type="domain" description="FAD-binding PCMH-type" evidence="21">
    <location>
        <begin position="13"/>
        <end position="183"/>
    </location>
</feature>
<evidence type="ECO:0000256" key="8">
    <source>
        <dbReference type="ARBA" id="ARBA00022490"/>
    </source>
</evidence>
<dbReference type="AlphaFoldDB" id="Q1LSX5"/>
<keyword evidence="14 20" id="KW-0573">Peptidoglycan synthesis</keyword>
<evidence type="ECO:0000256" key="7">
    <source>
        <dbReference type="ARBA" id="ARBA00015188"/>
    </source>
</evidence>
<feature type="active site" description="Proton donor" evidence="20">
    <location>
        <position position="229"/>
    </location>
</feature>
<dbReference type="PANTHER" id="PTHR21071">
    <property type="entry name" value="UDP-N-ACETYLENOLPYRUVOYLGLUCOSAMINE REDUCTASE"/>
    <property type="match status" value="1"/>
</dbReference>
<dbReference type="InterPro" id="IPR003170">
    <property type="entry name" value="MurB"/>
</dbReference>
<dbReference type="Pfam" id="PF02873">
    <property type="entry name" value="MurB_C"/>
    <property type="match status" value="1"/>
</dbReference>
<name>Q1LSX5_BAUCH</name>
<dbReference type="SUPFAM" id="SSF56194">
    <property type="entry name" value="Uridine diphospho-N-Acetylenolpyruvylglucosamine reductase, MurB, C-terminal domain"/>
    <property type="match status" value="1"/>
</dbReference>
<dbReference type="KEGG" id="bci:BCI_0504"/>
<accession>Q1LSX5</accession>
<comment type="function">
    <text evidence="2 20">Cell wall formation.</text>
</comment>
<keyword evidence="12 20" id="KW-0521">NADP</keyword>
<evidence type="ECO:0000256" key="11">
    <source>
        <dbReference type="ARBA" id="ARBA00022827"/>
    </source>
</evidence>
<dbReference type="OrthoDB" id="9804753at2"/>
<dbReference type="InterPro" id="IPR006094">
    <property type="entry name" value="Oxid_FAD_bind_N"/>
</dbReference>
<dbReference type="Gene3D" id="3.30.465.10">
    <property type="match status" value="1"/>
</dbReference>
<protein>
    <recommendedName>
        <fullName evidence="7 20">UDP-N-acetylenolpyruvoylglucosamine reductase</fullName>
        <ecNumber evidence="6 20">1.3.1.98</ecNumber>
    </recommendedName>
    <alternativeName>
        <fullName evidence="18 20">UDP-N-acetylmuramate dehydrogenase</fullName>
    </alternativeName>
</protein>
<dbReference type="GO" id="GO:0071949">
    <property type="term" value="F:FAD binding"/>
    <property type="evidence" value="ECO:0007669"/>
    <property type="project" value="InterPro"/>
</dbReference>
<keyword evidence="15 20" id="KW-0560">Oxidoreductase</keyword>
<evidence type="ECO:0000256" key="9">
    <source>
        <dbReference type="ARBA" id="ARBA00022618"/>
    </source>
</evidence>
<keyword evidence="11 20" id="KW-0274">FAD</keyword>
<dbReference type="SUPFAM" id="SSF56176">
    <property type="entry name" value="FAD-binding/transporter-associated domain-like"/>
    <property type="match status" value="1"/>
</dbReference>
<dbReference type="Gene3D" id="3.90.78.10">
    <property type="entry name" value="UDP-N-acetylenolpyruvoylglucosamine reductase, C-terminal domain"/>
    <property type="match status" value="1"/>
</dbReference>
<dbReference type="GO" id="GO:0009252">
    <property type="term" value="P:peptidoglycan biosynthetic process"/>
    <property type="evidence" value="ECO:0007669"/>
    <property type="project" value="UniProtKB-UniRule"/>
</dbReference>
<feature type="active site" evidence="20">
    <location>
        <position position="325"/>
    </location>
</feature>
<dbReference type="PANTHER" id="PTHR21071:SF4">
    <property type="entry name" value="UDP-N-ACETYLENOLPYRUVOYLGLUCOSAMINE REDUCTASE"/>
    <property type="match status" value="1"/>
</dbReference>
<evidence type="ECO:0000256" key="1">
    <source>
        <dbReference type="ARBA" id="ARBA00001974"/>
    </source>
</evidence>
<keyword evidence="17 20" id="KW-0961">Cell wall biogenesis/degradation</keyword>
<evidence type="ECO:0000256" key="17">
    <source>
        <dbReference type="ARBA" id="ARBA00023316"/>
    </source>
</evidence>
<comment type="cofactor">
    <cofactor evidence="1 20">
        <name>FAD</name>
        <dbReference type="ChEBI" id="CHEBI:57692"/>
    </cofactor>
</comment>
<dbReference type="InterPro" id="IPR016166">
    <property type="entry name" value="FAD-bd_PCMH"/>
</dbReference>
<dbReference type="InterPro" id="IPR036635">
    <property type="entry name" value="MurB_C_sf"/>
</dbReference>
<evidence type="ECO:0000256" key="4">
    <source>
        <dbReference type="ARBA" id="ARBA00004752"/>
    </source>
</evidence>
<dbReference type="InterPro" id="IPR016167">
    <property type="entry name" value="FAD-bd_PCMH_sub1"/>
</dbReference>
<dbReference type="Pfam" id="PF01565">
    <property type="entry name" value="FAD_binding_4"/>
    <property type="match status" value="1"/>
</dbReference>
<dbReference type="HOGENOM" id="CLU_035304_0_0_6"/>
<evidence type="ECO:0000256" key="14">
    <source>
        <dbReference type="ARBA" id="ARBA00022984"/>
    </source>
</evidence>
<evidence type="ECO:0000313" key="23">
    <source>
        <dbReference type="Proteomes" id="UP000002427"/>
    </source>
</evidence>
<dbReference type="UniPathway" id="UPA00219"/>
<evidence type="ECO:0000256" key="3">
    <source>
        <dbReference type="ARBA" id="ARBA00004496"/>
    </source>
</evidence>
<keyword evidence="13 20" id="KW-0133">Cell shape</keyword>
<dbReference type="NCBIfam" id="TIGR00179">
    <property type="entry name" value="murB"/>
    <property type="match status" value="1"/>
</dbReference>
<gene>
    <name evidence="20 22" type="primary">murB</name>
    <name evidence="22" type="ordered locus">BCI_0504</name>
</gene>
<organism evidence="22 23">
    <name type="scientific">Baumannia cicadellinicola subsp. Homalodisca coagulata</name>
    <dbReference type="NCBI Taxonomy" id="374463"/>
    <lineage>
        <taxon>Bacteria</taxon>
        <taxon>Pseudomonadati</taxon>
        <taxon>Pseudomonadota</taxon>
        <taxon>Gammaproteobacteria</taxon>
        <taxon>Candidatus Palibaumannia</taxon>
    </lineage>
</organism>
<dbReference type="HAMAP" id="MF_00037">
    <property type="entry name" value="MurB"/>
    <property type="match status" value="1"/>
</dbReference>
<evidence type="ECO:0000256" key="6">
    <source>
        <dbReference type="ARBA" id="ARBA00012518"/>
    </source>
</evidence>
<evidence type="ECO:0000256" key="2">
    <source>
        <dbReference type="ARBA" id="ARBA00003921"/>
    </source>
</evidence>
<proteinExistence type="inferred from homology"/>
<evidence type="ECO:0000256" key="20">
    <source>
        <dbReference type="HAMAP-Rule" id="MF_00037"/>
    </source>
</evidence>
<evidence type="ECO:0000256" key="13">
    <source>
        <dbReference type="ARBA" id="ARBA00022960"/>
    </source>
</evidence>
<dbReference type="GO" id="GO:0008762">
    <property type="term" value="F:UDP-N-acetylmuramate dehydrogenase activity"/>
    <property type="evidence" value="ECO:0007669"/>
    <property type="project" value="UniProtKB-UniRule"/>
</dbReference>
<keyword evidence="16 20" id="KW-0131">Cell cycle</keyword>